<dbReference type="Gene3D" id="3.30.310.50">
    <property type="entry name" value="Alpha-D-phosphohexomutase, C-terminal domain"/>
    <property type="match status" value="1"/>
</dbReference>
<evidence type="ECO:0000256" key="3">
    <source>
        <dbReference type="ARBA" id="ARBA00004699"/>
    </source>
</evidence>
<dbReference type="InterPro" id="IPR016055">
    <property type="entry name" value="A-D-PHexomutase_a/b/a-I/II/III"/>
</dbReference>
<reference evidence="18" key="3">
    <citation type="journal article" date="2019" name="Int. J. Syst. Evol. Microbiol.">
        <title>The Global Catalogue of Microorganisms (GCM) 10K type strain sequencing project: providing services to taxonomists for standard genome sequencing and annotation.</title>
        <authorList>
            <consortium name="The Broad Institute Genomics Platform"/>
            <consortium name="The Broad Institute Genome Sequencing Center for Infectious Disease"/>
            <person name="Wu L."/>
            <person name="Ma J."/>
        </authorList>
    </citation>
    <scope>NUCLEOTIDE SEQUENCE [LARGE SCALE GENOMIC DNA]</scope>
    <source>
        <strain evidence="18">KCTC 62575</strain>
    </source>
</reference>
<organism evidence="16 17">
    <name type="scientific">Acinetobacter sichuanensis</name>
    <dbReference type="NCBI Taxonomy" id="2136183"/>
    <lineage>
        <taxon>Bacteria</taxon>
        <taxon>Pseudomonadati</taxon>
        <taxon>Pseudomonadota</taxon>
        <taxon>Gammaproteobacteria</taxon>
        <taxon>Moraxellales</taxon>
        <taxon>Moraxellaceae</taxon>
        <taxon>Acinetobacter</taxon>
    </lineage>
</organism>
<feature type="domain" description="Alpha-D-phosphohexomutase C-terminal" evidence="11">
    <location>
        <begin position="376"/>
        <end position="438"/>
    </location>
</feature>
<reference evidence="16 17" key="2">
    <citation type="submission" date="2018-08" db="EMBL/GenBank/DDBJ databases">
        <title>The draft genome of Acinetobacter sichuanensis strain WCHAc060041.</title>
        <authorList>
            <person name="Qin J."/>
            <person name="Feng Y."/>
            <person name="Zong Z."/>
        </authorList>
    </citation>
    <scope>NUCLEOTIDE SEQUENCE [LARGE SCALE GENOMIC DNA]</scope>
    <source>
        <strain evidence="16 17">WCHAc060041</strain>
    </source>
</reference>
<accession>A0A371YNF2</accession>
<dbReference type="GO" id="GO:0004615">
    <property type="term" value="F:phosphomannomutase activity"/>
    <property type="evidence" value="ECO:0007669"/>
    <property type="project" value="UniProtKB-EC"/>
</dbReference>
<evidence type="ECO:0000256" key="6">
    <source>
        <dbReference type="ARBA" id="ARBA00022553"/>
    </source>
</evidence>
<feature type="domain" description="Alpha-D-phosphohexomutase alpha/beta/alpha" evidence="14">
    <location>
        <begin position="261"/>
        <end position="371"/>
    </location>
</feature>
<dbReference type="InterPro" id="IPR036900">
    <property type="entry name" value="A-D-PHexomutase_C_sf"/>
</dbReference>
<evidence type="ECO:0000259" key="14">
    <source>
        <dbReference type="Pfam" id="PF02880"/>
    </source>
</evidence>
<comment type="caution">
    <text evidence="16">The sequence shown here is derived from an EMBL/GenBank/DDBJ whole genome shotgun (WGS) entry which is preliminary data.</text>
</comment>
<dbReference type="Pfam" id="PF02878">
    <property type="entry name" value="PGM_PMM_I"/>
    <property type="match status" value="1"/>
</dbReference>
<comment type="similarity">
    <text evidence="4 10">Belongs to the phosphohexose mutase family.</text>
</comment>
<dbReference type="SUPFAM" id="SSF55957">
    <property type="entry name" value="Phosphoglucomutase, C-terminal domain"/>
    <property type="match status" value="1"/>
</dbReference>
<dbReference type="SUPFAM" id="SSF53738">
    <property type="entry name" value="Phosphoglucomutase, first 3 domains"/>
    <property type="match status" value="3"/>
</dbReference>
<protein>
    <recommendedName>
        <fullName evidence="5">phosphomannomutase</fullName>
        <ecNumber evidence="5">5.4.2.8</ecNumber>
    </recommendedName>
</protein>
<dbReference type="InterPro" id="IPR005846">
    <property type="entry name" value="A-D-PHexomutase_a/b/a-III"/>
</dbReference>
<dbReference type="PRINTS" id="PR00509">
    <property type="entry name" value="PGMPMM"/>
</dbReference>
<feature type="domain" description="Alpha-D-phosphohexomutase alpha/beta/alpha" evidence="12">
    <location>
        <begin position="7"/>
        <end position="135"/>
    </location>
</feature>
<dbReference type="GO" id="GO:0005975">
    <property type="term" value="P:carbohydrate metabolic process"/>
    <property type="evidence" value="ECO:0007669"/>
    <property type="project" value="InterPro"/>
</dbReference>
<gene>
    <name evidence="15" type="ORF">ACFODO_00090</name>
    <name evidence="16" type="ORF">C9E89_013980</name>
</gene>
<dbReference type="InterPro" id="IPR005844">
    <property type="entry name" value="A-D-PHexomutase_a/b/a-I"/>
</dbReference>
<dbReference type="RefSeq" id="WP_107008950.1">
    <property type="nucleotide sequence ID" value="NZ_JBHRSF010000001.1"/>
</dbReference>
<dbReference type="EMBL" id="PYIX02000024">
    <property type="protein sequence ID" value="RFC82972.1"/>
    <property type="molecule type" value="Genomic_DNA"/>
</dbReference>
<evidence type="ECO:0000313" key="18">
    <source>
        <dbReference type="Proteomes" id="UP001595455"/>
    </source>
</evidence>
<dbReference type="EMBL" id="JBHRSF010000001">
    <property type="protein sequence ID" value="MFC2993696.1"/>
    <property type="molecule type" value="Genomic_DNA"/>
</dbReference>
<evidence type="ECO:0000259" key="11">
    <source>
        <dbReference type="Pfam" id="PF00408"/>
    </source>
</evidence>
<dbReference type="CDD" id="cd03089">
    <property type="entry name" value="PMM_PGM"/>
    <property type="match status" value="1"/>
</dbReference>
<keyword evidence="9" id="KW-0413">Isomerase</keyword>
<name>A0A371YNF2_9GAMM</name>
<dbReference type="Pfam" id="PF02880">
    <property type="entry name" value="PGM_PMM_III"/>
    <property type="match status" value="1"/>
</dbReference>
<dbReference type="InterPro" id="IPR005841">
    <property type="entry name" value="Alpha-D-phosphohexomutase_SF"/>
</dbReference>
<keyword evidence="7 10" id="KW-0479">Metal-binding</keyword>
<evidence type="ECO:0000256" key="10">
    <source>
        <dbReference type="RuleBase" id="RU004326"/>
    </source>
</evidence>
<evidence type="ECO:0000256" key="5">
    <source>
        <dbReference type="ARBA" id="ARBA00012730"/>
    </source>
</evidence>
<dbReference type="Proteomes" id="UP001595455">
    <property type="component" value="Unassembled WGS sequence"/>
</dbReference>
<dbReference type="Pfam" id="PF02879">
    <property type="entry name" value="PGM_PMM_II"/>
    <property type="match status" value="1"/>
</dbReference>
<evidence type="ECO:0000256" key="1">
    <source>
        <dbReference type="ARBA" id="ARBA00000586"/>
    </source>
</evidence>
<evidence type="ECO:0000259" key="12">
    <source>
        <dbReference type="Pfam" id="PF02878"/>
    </source>
</evidence>
<dbReference type="PROSITE" id="PS00710">
    <property type="entry name" value="PGM_PMM"/>
    <property type="match status" value="1"/>
</dbReference>
<evidence type="ECO:0000313" key="16">
    <source>
        <dbReference type="EMBL" id="RFC82972.1"/>
    </source>
</evidence>
<reference evidence="15" key="1">
    <citation type="journal article" date="2014" name="Int. J. Syst. Evol. Microbiol.">
        <title>Complete genome of a new Firmicutes species belonging to the dominant human colonic microbiota ('Ruminococcus bicirculans') reveals two chromosomes and a selective capacity to utilize plant glucans.</title>
        <authorList>
            <consortium name="NISC Comparative Sequencing Program"/>
            <person name="Wegmann U."/>
            <person name="Louis P."/>
            <person name="Goesmann A."/>
            <person name="Henrissat B."/>
            <person name="Duncan S.H."/>
            <person name="Flint H.J."/>
        </authorList>
    </citation>
    <scope>NUCLEOTIDE SEQUENCE</scope>
    <source>
        <strain evidence="15">KCTC 62575</strain>
    </source>
</reference>
<evidence type="ECO:0000313" key="17">
    <source>
        <dbReference type="Proteomes" id="UP000240957"/>
    </source>
</evidence>
<dbReference type="InterPro" id="IPR005845">
    <property type="entry name" value="A-D-PHexomutase_a/b/a-II"/>
</dbReference>
<dbReference type="Pfam" id="PF00408">
    <property type="entry name" value="PGM_PMM_IV"/>
    <property type="match status" value="1"/>
</dbReference>
<keyword evidence="18" id="KW-1185">Reference proteome</keyword>
<dbReference type="InterPro" id="IPR016066">
    <property type="entry name" value="A-D-PHexomutase_CS"/>
</dbReference>
<dbReference type="GO" id="GO:0000287">
    <property type="term" value="F:magnesium ion binding"/>
    <property type="evidence" value="ECO:0007669"/>
    <property type="project" value="InterPro"/>
</dbReference>
<keyword evidence="6" id="KW-0597">Phosphoprotein</keyword>
<evidence type="ECO:0000256" key="7">
    <source>
        <dbReference type="ARBA" id="ARBA00022723"/>
    </source>
</evidence>
<evidence type="ECO:0000259" key="13">
    <source>
        <dbReference type="Pfam" id="PF02879"/>
    </source>
</evidence>
<dbReference type="PANTHER" id="PTHR43771:SF1">
    <property type="entry name" value="PHOSPHOMANNOMUTASE"/>
    <property type="match status" value="1"/>
</dbReference>
<comment type="cofactor">
    <cofactor evidence="2">
        <name>Mg(2+)</name>
        <dbReference type="ChEBI" id="CHEBI:18420"/>
    </cofactor>
</comment>
<feature type="domain" description="Alpha-D-phosphohexomutase alpha/beta/alpha" evidence="13">
    <location>
        <begin position="152"/>
        <end position="256"/>
    </location>
</feature>
<dbReference type="OrthoDB" id="9803322at2"/>
<keyword evidence="8 10" id="KW-0460">Magnesium</keyword>
<dbReference type="Gene3D" id="3.40.120.10">
    <property type="entry name" value="Alpha-D-Glucose-1,6-Bisphosphate, subunit A, domain 3"/>
    <property type="match status" value="3"/>
</dbReference>
<dbReference type="PANTHER" id="PTHR43771">
    <property type="entry name" value="PHOSPHOMANNOMUTASE"/>
    <property type="match status" value="1"/>
</dbReference>
<sequence length="456" mass="51128">MSQLTCFKAYDIRGKLGTELNNDIAYKIGRAYGQIYQPKTVVVGCDVRLTSEELKQATIRGLNDAGVDVLDLGMTGTEEVYFGAFHLDVQGGIEITASHNPMDYNGMKLVRENARPISADTGLKDIQALAETEQFKDVAQKGKTQQYNILPEFIEHLITYIDPSKIRPLKLVMNAGNGAAGHVVDAIEAQFKQLNIPVEFIKIHNDADGHFPNGIPNPILVENRDSTRNAVIEHQADMGIAWDGDFDRCFLFDEKGQFIEGYYIVGLLAQAFLLKQSGEKIVHDPRLVWNTFDIVEKYQGTAIQSKSGHAFIKDVMREHNAVYGGEMSAHHYFRDFSYCDSGMIPWLLAISVVSETNQSLSTLVEDMIEKFPCSGEINFKVADTQQTIQKIFDYFTDQNPKIDQTDGVSLDFGAWRLNVRASNTEPLLRLNIESRKDKNPKPMQAYVDELTALIQG</sequence>
<evidence type="ECO:0000256" key="9">
    <source>
        <dbReference type="ARBA" id="ARBA00023235"/>
    </source>
</evidence>
<comment type="catalytic activity">
    <reaction evidence="1">
        <text>alpha-D-mannose 1-phosphate = D-mannose 6-phosphate</text>
        <dbReference type="Rhea" id="RHEA:11140"/>
        <dbReference type="ChEBI" id="CHEBI:58409"/>
        <dbReference type="ChEBI" id="CHEBI:58735"/>
        <dbReference type="EC" id="5.4.2.8"/>
    </reaction>
</comment>
<evidence type="ECO:0000256" key="4">
    <source>
        <dbReference type="ARBA" id="ARBA00010231"/>
    </source>
</evidence>
<dbReference type="Proteomes" id="UP000240957">
    <property type="component" value="Unassembled WGS sequence"/>
</dbReference>
<reference evidence="15" key="4">
    <citation type="submission" date="2024-09" db="EMBL/GenBank/DDBJ databases">
        <authorList>
            <person name="Sun Q."/>
            <person name="Mori K."/>
        </authorList>
    </citation>
    <scope>NUCLEOTIDE SEQUENCE</scope>
    <source>
        <strain evidence="15">KCTC 62575</strain>
    </source>
</reference>
<dbReference type="AlphaFoldDB" id="A0A371YNF2"/>
<evidence type="ECO:0000313" key="15">
    <source>
        <dbReference type="EMBL" id="MFC2993696.1"/>
    </source>
</evidence>
<dbReference type="EC" id="5.4.2.8" evidence="5"/>
<dbReference type="InterPro" id="IPR005843">
    <property type="entry name" value="A-D-PHexomutase_C"/>
</dbReference>
<evidence type="ECO:0000256" key="8">
    <source>
        <dbReference type="ARBA" id="ARBA00022842"/>
    </source>
</evidence>
<proteinExistence type="inferred from homology"/>
<evidence type="ECO:0000256" key="2">
    <source>
        <dbReference type="ARBA" id="ARBA00001946"/>
    </source>
</evidence>
<comment type="pathway">
    <text evidence="3">Nucleotide-sugar biosynthesis; GDP-alpha-D-mannose biosynthesis; alpha-D-mannose 1-phosphate from D-fructose 6-phosphate: step 2/2.</text>
</comment>